<dbReference type="InterPro" id="IPR053283">
    <property type="entry name" value="TUNICAMYCIN_INDUCED_1"/>
</dbReference>
<sequence length="88" mass="10251">MERVLMSLMGDGACQKGLLDFVKANIKASTYLHFRIQLERNLTATNRTRGVRLDEWRTRPGVERVWFEVLVKLEGERIKPVVVKKVRP</sequence>
<proteinExistence type="predicted"/>
<dbReference type="PANTHER" id="PTHR34454:SF3">
    <property type="entry name" value="PEPTIDASE I, PUTATIVE-RELATED"/>
    <property type="match status" value="1"/>
</dbReference>
<gene>
    <name evidence="1" type="ORF">CDL15_Pgr006794</name>
</gene>
<evidence type="ECO:0000313" key="1">
    <source>
        <dbReference type="EMBL" id="OWM80764.1"/>
    </source>
</evidence>
<organism evidence="1 2">
    <name type="scientific">Punica granatum</name>
    <name type="common">Pomegranate</name>
    <dbReference type="NCBI Taxonomy" id="22663"/>
    <lineage>
        <taxon>Eukaryota</taxon>
        <taxon>Viridiplantae</taxon>
        <taxon>Streptophyta</taxon>
        <taxon>Embryophyta</taxon>
        <taxon>Tracheophyta</taxon>
        <taxon>Spermatophyta</taxon>
        <taxon>Magnoliopsida</taxon>
        <taxon>eudicotyledons</taxon>
        <taxon>Gunneridae</taxon>
        <taxon>Pentapetalae</taxon>
        <taxon>rosids</taxon>
        <taxon>malvids</taxon>
        <taxon>Myrtales</taxon>
        <taxon>Lythraceae</taxon>
        <taxon>Punica</taxon>
    </lineage>
</organism>
<reference evidence="2" key="1">
    <citation type="journal article" date="2017" name="Plant J.">
        <title>The pomegranate (Punica granatum L.) genome and the genomics of punicalagin biosynthesis.</title>
        <authorList>
            <person name="Qin G."/>
            <person name="Xu C."/>
            <person name="Ming R."/>
            <person name="Tang H."/>
            <person name="Guyot R."/>
            <person name="Kramer E.M."/>
            <person name="Hu Y."/>
            <person name="Yi X."/>
            <person name="Qi Y."/>
            <person name="Xu X."/>
            <person name="Gao Z."/>
            <person name="Pan H."/>
            <person name="Jian J."/>
            <person name="Tian Y."/>
            <person name="Yue Z."/>
            <person name="Xu Y."/>
        </authorList>
    </citation>
    <scope>NUCLEOTIDE SEQUENCE [LARGE SCALE GENOMIC DNA]</scope>
    <source>
        <strain evidence="2">cv. Dabenzi</strain>
    </source>
</reference>
<comment type="caution">
    <text evidence="1">The sequence shown here is derived from an EMBL/GenBank/DDBJ whole genome shotgun (WGS) entry which is preliminary data.</text>
</comment>
<evidence type="ECO:0000313" key="2">
    <source>
        <dbReference type="Proteomes" id="UP000197138"/>
    </source>
</evidence>
<dbReference type="PANTHER" id="PTHR34454">
    <property type="entry name" value="TUNICAMYCIN INDUCED PROTEIN"/>
    <property type="match status" value="1"/>
</dbReference>
<dbReference type="AlphaFoldDB" id="A0A218X733"/>
<dbReference type="EMBL" id="MTKT01002214">
    <property type="protein sequence ID" value="OWM80764.1"/>
    <property type="molecule type" value="Genomic_DNA"/>
</dbReference>
<dbReference type="Proteomes" id="UP000197138">
    <property type="component" value="Unassembled WGS sequence"/>
</dbReference>
<accession>A0A218X733</accession>
<name>A0A218X733_PUNGR</name>
<protein>
    <submittedName>
        <fullName evidence="1">Uncharacterized protein</fullName>
    </submittedName>
</protein>